<name>A0A2Z6T9A5_9LACO</name>
<dbReference type="Pfam" id="PF10702">
    <property type="entry name" value="DUF2507"/>
    <property type="match status" value="1"/>
</dbReference>
<proteinExistence type="predicted"/>
<dbReference type="AlphaFoldDB" id="A0A2Z6T9A5"/>
<protein>
    <recommendedName>
        <fullName evidence="3">DUF2507 domain-containing protein</fullName>
    </recommendedName>
</protein>
<evidence type="ECO:0008006" key="3">
    <source>
        <dbReference type="Google" id="ProtNLM"/>
    </source>
</evidence>
<sequence>MADNQEHLYFLNSLYRDTILPQILGQDTEQILYWAGKHVSRKYDLSNVAELPEFFDMAEFGKLEILKERKRSAAFELSGQVVQDRIASGSDEFSLECGIIAECIERQNGNPTEAAASVNEKKQTVEITVQTD</sequence>
<keyword evidence="2" id="KW-1185">Reference proteome</keyword>
<evidence type="ECO:0000313" key="2">
    <source>
        <dbReference type="Proteomes" id="UP000257317"/>
    </source>
</evidence>
<gene>
    <name evidence="1" type="ORF">LrDSM24759_02370</name>
</gene>
<dbReference type="InterPro" id="IPR024096">
    <property type="entry name" value="NO_sig/Golgi_transp_ligand-bd"/>
</dbReference>
<dbReference type="Gene3D" id="3.30.1380.20">
    <property type="entry name" value="Trafficking protein particle complex subunit 3"/>
    <property type="match status" value="1"/>
</dbReference>
<dbReference type="Proteomes" id="UP000257317">
    <property type="component" value="Unassembled WGS sequence"/>
</dbReference>
<dbReference type="InterPro" id="IPR019642">
    <property type="entry name" value="DUF2507"/>
</dbReference>
<reference evidence="2" key="1">
    <citation type="submission" date="2018-03" db="EMBL/GenBank/DDBJ databases">
        <title>New taxa in the Lactobacillus gasseri group.</title>
        <authorList>
            <person name="Tanizawa Y."/>
            <person name="Tohno M."/>
            <person name="Endo A."/>
            <person name="Arita M."/>
        </authorList>
    </citation>
    <scope>NUCLEOTIDE SEQUENCE [LARGE SCALE GENOMIC DNA]</scope>
    <source>
        <strain evidence="2">DSM 24759</strain>
    </source>
</reference>
<dbReference type="EMBL" id="BFBY01000001">
    <property type="protein sequence ID" value="GBG04323.1"/>
    <property type="molecule type" value="Genomic_DNA"/>
</dbReference>
<dbReference type="OrthoDB" id="2965348at2"/>
<dbReference type="RefSeq" id="WP_117117651.1">
    <property type="nucleotide sequence ID" value="NZ_BFBY01000001.1"/>
</dbReference>
<evidence type="ECO:0000313" key="1">
    <source>
        <dbReference type="EMBL" id="GBG04323.1"/>
    </source>
</evidence>
<dbReference type="SUPFAM" id="SSF111126">
    <property type="entry name" value="Ligand-binding domain in the NO signalling and Golgi transport"/>
    <property type="match status" value="1"/>
</dbReference>
<organism evidence="1 2">
    <name type="scientific">Lactobacillus rodentium</name>
    <dbReference type="NCBI Taxonomy" id="947835"/>
    <lineage>
        <taxon>Bacteria</taxon>
        <taxon>Bacillati</taxon>
        <taxon>Bacillota</taxon>
        <taxon>Bacilli</taxon>
        <taxon>Lactobacillales</taxon>
        <taxon>Lactobacillaceae</taxon>
        <taxon>Lactobacillus</taxon>
    </lineage>
</organism>
<comment type="caution">
    <text evidence="1">The sequence shown here is derived from an EMBL/GenBank/DDBJ whole genome shotgun (WGS) entry which is preliminary data.</text>
</comment>
<accession>A0A2Z6T9A5</accession>